<feature type="domain" description="Tyr recombinase" evidence="3">
    <location>
        <begin position="164"/>
        <end position="355"/>
    </location>
</feature>
<reference evidence="4 5" key="1">
    <citation type="submission" date="2021-12" db="EMBL/GenBank/DDBJ databases">
        <title>Siccirubricoccus leaddurans sp. nov., a high concentration Zn2+ tolerance bacterium.</title>
        <authorList>
            <person name="Cao Y."/>
        </authorList>
    </citation>
    <scope>NUCLEOTIDE SEQUENCE [LARGE SCALE GENOMIC DNA]</scope>
    <source>
        <strain evidence="4 5">KC 17139</strain>
    </source>
</reference>
<protein>
    <recommendedName>
        <fullName evidence="3">Tyr recombinase domain-containing protein</fullName>
    </recommendedName>
</protein>
<evidence type="ECO:0000256" key="1">
    <source>
        <dbReference type="ARBA" id="ARBA00023125"/>
    </source>
</evidence>
<dbReference type="InterPro" id="IPR013762">
    <property type="entry name" value="Integrase-like_cat_sf"/>
</dbReference>
<dbReference type="InterPro" id="IPR002104">
    <property type="entry name" value="Integrase_catalytic"/>
</dbReference>
<dbReference type="Gene3D" id="1.10.443.10">
    <property type="entry name" value="Intergrase catalytic core"/>
    <property type="match status" value="1"/>
</dbReference>
<evidence type="ECO:0000313" key="4">
    <source>
        <dbReference type="EMBL" id="MCO6415958.1"/>
    </source>
</evidence>
<dbReference type="InterPro" id="IPR011010">
    <property type="entry name" value="DNA_brk_join_enz"/>
</dbReference>
<keyword evidence="5" id="KW-1185">Reference proteome</keyword>
<keyword evidence="2" id="KW-0233">DNA recombination</keyword>
<sequence length="376" mass="41248">MTAKYLAGHQGVPVQLRNPHSDSIRQNLTQRMANFAADLRALKFPWDSLGGTLDSLEGAKPLTAEKLMEAWVTEARPAAATQKKYGGALRRITQFLGFDDFRRITVEDVVRFKRARLDAGISAGTVADDVGGAGAVCAWAVTNRLLPSNPFAGLAPRATRQGLDSREPFDDADAAKLLTAARQETGWLRWLPWLLAFTGARISELVELRRGDVRQIDGTWVLDIRPTATRQGKNETFQRKLPLHPAVISEGFLIYLASLPSDPQGPLFPSIPVDPSGSRVSPATTRHGEWVRDKVGITDPRKAPAHSWRHRMEDELRKAMVPDEVVDAITGRHNPRNAGARYGKGYRMMPAAVLKELEKVPSPVSTKPNSTASAAS</sequence>
<evidence type="ECO:0000313" key="5">
    <source>
        <dbReference type="Proteomes" id="UP001523392"/>
    </source>
</evidence>
<dbReference type="SUPFAM" id="SSF56349">
    <property type="entry name" value="DNA breaking-rejoining enzymes"/>
    <property type="match status" value="1"/>
</dbReference>
<dbReference type="Proteomes" id="UP001523392">
    <property type="component" value="Unassembled WGS sequence"/>
</dbReference>
<evidence type="ECO:0000256" key="2">
    <source>
        <dbReference type="ARBA" id="ARBA00023172"/>
    </source>
</evidence>
<evidence type="ECO:0000259" key="3">
    <source>
        <dbReference type="PROSITE" id="PS51898"/>
    </source>
</evidence>
<dbReference type="Gene3D" id="1.10.150.130">
    <property type="match status" value="1"/>
</dbReference>
<proteinExistence type="predicted"/>
<comment type="caution">
    <text evidence="4">The sequence shown here is derived from an EMBL/GenBank/DDBJ whole genome shotgun (WGS) entry which is preliminary data.</text>
</comment>
<dbReference type="EMBL" id="JAFIRR010000040">
    <property type="protein sequence ID" value="MCO6415958.1"/>
    <property type="molecule type" value="Genomic_DNA"/>
</dbReference>
<dbReference type="RefSeq" id="WP_252952570.1">
    <property type="nucleotide sequence ID" value="NZ_JAFIRR010000040.1"/>
</dbReference>
<keyword evidence="1" id="KW-0238">DNA-binding</keyword>
<dbReference type="InterPro" id="IPR010998">
    <property type="entry name" value="Integrase_recombinase_N"/>
</dbReference>
<name>A0ABT1D207_9PROT</name>
<accession>A0ABT1D207</accession>
<organism evidence="4 5">
    <name type="scientific">Siccirubricoccus soli</name>
    <dbReference type="NCBI Taxonomy" id="2899147"/>
    <lineage>
        <taxon>Bacteria</taxon>
        <taxon>Pseudomonadati</taxon>
        <taxon>Pseudomonadota</taxon>
        <taxon>Alphaproteobacteria</taxon>
        <taxon>Acetobacterales</taxon>
        <taxon>Roseomonadaceae</taxon>
        <taxon>Siccirubricoccus</taxon>
    </lineage>
</organism>
<dbReference type="PROSITE" id="PS51898">
    <property type="entry name" value="TYR_RECOMBINASE"/>
    <property type="match status" value="1"/>
</dbReference>
<dbReference type="CDD" id="cd01184">
    <property type="entry name" value="INT_C_like_1"/>
    <property type="match status" value="1"/>
</dbReference>
<gene>
    <name evidence="4" type="ORF">JYK14_07175</name>
</gene>